<dbReference type="GeneID" id="102809868"/>
<organism evidence="5 6">
    <name type="scientific">Saccoglossus kowalevskii</name>
    <name type="common">Acorn worm</name>
    <dbReference type="NCBI Taxonomy" id="10224"/>
    <lineage>
        <taxon>Eukaryota</taxon>
        <taxon>Metazoa</taxon>
        <taxon>Hemichordata</taxon>
        <taxon>Enteropneusta</taxon>
        <taxon>Harrimaniidae</taxon>
        <taxon>Saccoglossus</taxon>
    </lineage>
</organism>
<feature type="compositionally biased region" description="Basic and acidic residues" evidence="4">
    <location>
        <begin position="484"/>
        <end position="497"/>
    </location>
</feature>
<feature type="repeat" description="TPR" evidence="3">
    <location>
        <begin position="325"/>
        <end position="358"/>
    </location>
</feature>
<accession>A0ABM0M8L9</accession>
<dbReference type="PROSITE" id="PS50005">
    <property type="entry name" value="TPR"/>
    <property type="match status" value="3"/>
</dbReference>
<dbReference type="SMART" id="SM00028">
    <property type="entry name" value="TPR"/>
    <property type="match status" value="5"/>
</dbReference>
<name>A0ABM0M8L9_SACKO</name>
<evidence type="ECO:0000256" key="2">
    <source>
        <dbReference type="ARBA" id="ARBA00022803"/>
    </source>
</evidence>
<gene>
    <name evidence="6" type="primary">LOC102809868</name>
</gene>
<dbReference type="Pfam" id="PF13374">
    <property type="entry name" value="TPR_10"/>
    <property type="match status" value="1"/>
</dbReference>
<keyword evidence="1" id="KW-0677">Repeat</keyword>
<feature type="compositionally biased region" description="Acidic residues" evidence="4">
    <location>
        <begin position="416"/>
        <end position="426"/>
    </location>
</feature>
<protein>
    <submittedName>
        <fullName evidence="6">Neurofilament medium polypeptide-like</fullName>
    </submittedName>
</protein>
<keyword evidence="2 3" id="KW-0802">TPR repeat</keyword>
<dbReference type="Proteomes" id="UP000694865">
    <property type="component" value="Unplaced"/>
</dbReference>
<feature type="compositionally biased region" description="Polar residues" evidence="4">
    <location>
        <begin position="441"/>
        <end position="456"/>
    </location>
</feature>
<dbReference type="Pfam" id="PF13181">
    <property type="entry name" value="TPR_8"/>
    <property type="match status" value="2"/>
</dbReference>
<dbReference type="InterPro" id="IPR011990">
    <property type="entry name" value="TPR-like_helical_dom_sf"/>
</dbReference>
<dbReference type="Pfam" id="PF13424">
    <property type="entry name" value="TPR_12"/>
    <property type="match status" value="1"/>
</dbReference>
<sequence length="557" mass="63159">MGKYEEAKPVMEQSIKIYEMCNFGELPPDLAGCLNNLALCYRNLGQLDEADLLYKKSYDMTVNAVGEKHTDVAEKLINWGVFDVSRGSFDEALQKYNQALEIYKDTFGEEHVQCLKALENIAGAYVHQEKYEEAHPYFKKASETLHKQGRLDVSHPHLNNLMLEYYLRNNEDEAYNLLERIIHAKWATDRMFAGLEYFDKKLPENERPMRPYESTVEYALTKFPSSMTLLKTRVPGASRCGDYQSIIDILDKGDFPHDIFSGIYQAFVQNDYRREGLKILYVGHTKYPEDVLTLHNIGNCHAFYKEYDRAVAAFCKILDIEPNNTDTLISLGSVYAIQGEVDMAKSVLEKALEIAKENDLPDVTEKANEALGLLDSYLQAIDPDAELEKEADAQQEDEMKSDGEKQDDPHQKDAAENAEENVEQPQEEEKPQDVDGDVNQDGEQSTAEENQDAQNNDPEPDLKEESKEDDEKTGVEGTEQVDGDSEKKDEEAPKEETTASDGIQDDKSQVEADDEKKASSDIVNTEEAKDSSDELPQEEDGEKVLTDEVDQEKTKEE</sequence>
<dbReference type="RefSeq" id="XP_006816360.1">
    <property type="nucleotide sequence ID" value="XM_006816297.1"/>
</dbReference>
<feature type="region of interest" description="Disordered" evidence="4">
    <location>
        <begin position="388"/>
        <end position="557"/>
    </location>
</feature>
<feature type="compositionally biased region" description="Basic and acidic residues" evidence="4">
    <location>
        <begin position="504"/>
        <end position="519"/>
    </location>
</feature>
<feature type="compositionally biased region" description="Basic and acidic residues" evidence="4">
    <location>
        <begin position="388"/>
        <end position="415"/>
    </location>
</feature>
<dbReference type="PANTHER" id="PTHR45641:SF19">
    <property type="entry name" value="NEPHROCYSTIN-3"/>
    <property type="match status" value="1"/>
</dbReference>
<evidence type="ECO:0000313" key="6">
    <source>
        <dbReference type="RefSeq" id="XP_006816360.1"/>
    </source>
</evidence>
<evidence type="ECO:0000256" key="4">
    <source>
        <dbReference type="SAM" id="MobiDB-lite"/>
    </source>
</evidence>
<feature type="compositionally biased region" description="Basic and acidic residues" evidence="4">
    <location>
        <begin position="542"/>
        <end position="557"/>
    </location>
</feature>
<dbReference type="Gene3D" id="1.25.40.10">
    <property type="entry name" value="Tetratricopeptide repeat domain"/>
    <property type="match status" value="2"/>
</dbReference>
<evidence type="ECO:0000256" key="3">
    <source>
        <dbReference type="PROSITE-ProRule" id="PRU00339"/>
    </source>
</evidence>
<feature type="compositionally biased region" description="Basic and acidic residues" evidence="4">
    <location>
        <begin position="460"/>
        <end position="474"/>
    </location>
</feature>
<dbReference type="InterPro" id="IPR019734">
    <property type="entry name" value="TPR_rpt"/>
</dbReference>
<proteinExistence type="predicted"/>
<reference evidence="6" key="1">
    <citation type="submission" date="2025-08" db="UniProtKB">
        <authorList>
            <consortium name="RefSeq"/>
        </authorList>
    </citation>
    <scope>IDENTIFICATION</scope>
    <source>
        <tissue evidence="6">Testes</tissue>
    </source>
</reference>
<keyword evidence="5" id="KW-1185">Reference proteome</keyword>
<dbReference type="PANTHER" id="PTHR45641">
    <property type="entry name" value="TETRATRICOPEPTIDE REPEAT PROTEIN (AFU_ORTHOLOGUE AFUA_6G03870)"/>
    <property type="match status" value="1"/>
</dbReference>
<feature type="repeat" description="TPR" evidence="3">
    <location>
        <begin position="291"/>
        <end position="324"/>
    </location>
</feature>
<evidence type="ECO:0000256" key="1">
    <source>
        <dbReference type="ARBA" id="ARBA00022737"/>
    </source>
</evidence>
<evidence type="ECO:0000313" key="5">
    <source>
        <dbReference type="Proteomes" id="UP000694865"/>
    </source>
</evidence>
<dbReference type="SUPFAM" id="SSF48452">
    <property type="entry name" value="TPR-like"/>
    <property type="match status" value="1"/>
</dbReference>
<feature type="repeat" description="TPR" evidence="3">
    <location>
        <begin position="73"/>
        <end position="106"/>
    </location>
</feature>